<dbReference type="Pfam" id="PF01058">
    <property type="entry name" value="Oxidored_q6"/>
    <property type="match status" value="1"/>
</dbReference>
<evidence type="ECO:0000256" key="3">
    <source>
        <dbReference type="ARBA" id="ARBA00023291"/>
    </source>
</evidence>
<dbReference type="InterPro" id="IPR037024">
    <property type="entry name" value="NiFe_Hase_small_N_sf"/>
</dbReference>
<dbReference type="EMBL" id="NRSJ01000003">
    <property type="protein sequence ID" value="MBK1703482.1"/>
    <property type="molecule type" value="Genomic_DNA"/>
</dbReference>
<dbReference type="RefSeq" id="WP_200344483.1">
    <property type="nucleotide sequence ID" value="NZ_NRSJ01000003.1"/>
</dbReference>
<keyword evidence="7" id="KW-1185">Reference proteome</keyword>
<proteinExistence type="predicted"/>
<dbReference type="InterPro" id="IPR006137">
    <property type="entry name" value="NADH_UbQ_OxRdtase-like_20kDa"/>
</dbReference>
<dbReference type="GO" id="GO:0051538">
    <property type="term" value="F:3 iron, 4 sulfur cluster binding"/>
    <property type="evidence" value="ECO:0007669"/>
    <property type="project" value="UniProtKB-KW"/>
</dbReference>
<gene>
    <name evidence="6" type="ORF">CKO40_02665</name>
</gene>
<sequence length="206" mass="22416">MPVPDAVPATETAPETGTCRSVDPATRAPSKLRVATTSLAGCFGCHMSLLDIDERLIDLLELIELDRTPLTDLKQLGRCDLGLIEGGAANAENIEVLRAFRRQCRRLVAIGACAIDGGIPAMRNAFTLRECLEEAFIDGVGLANRGIPNDPELPLLLSQVHPLHEIVKIDYFLPGCPPSAEAIWTLLTAVLEGQPVRLPYRQLHYD</sequence>
<dbReference type="AlphaFoldDB" id="A0AAJ0U272"/>
<keyword evidence="3" id="KW-0411">Iron-sulfur</keyword>
<name>A0AAJ0U272_9GAMM</name>
<evidence type="ECO:0000259" key="5">
    <source>
        <dbReference type="Pfam" id="PF01058"/>
    </source>
</evidence>
<comment type="caution">
    <text evidence="6">The sequence shown here is derived from an EMBL/GenBank/DDBJ whole genome shotgun (WGS) entry which is preliminary data.</text>
</comment>
<dbReference type="PANTHER" id="PTHR42845">
    <property type="entry name" value="COENZYME F420-REDUCING HYDROGENASE, GAMMA SUBUNIT"/>
    <property type="match status" value="1"/>
</dbReference>
<keyword evidence="3" id="KW-0408">Iron</keyword>
<evidence type="ECO:0000313" key="6">
    <source>
        <dbReference type="EMBL" id="MBK1703482.1"/>
    </source>
</evidence>
<evidence type="ECO:0000313" key="7">
    <source>
        <dbReference type="Proteomes" id="UP001296776"/>
    </source>
</evidence>
<reference evidence="6" key="2">
    <citation type="journal article" date="2020" name="Microorganisms">
        <title>Osmotic Adaptation and Compatible Solute Biosynthesis of Phototrophic Bacteria as Revealed from Genome Analyses.</title>
        <authorList>
            <person name="Imhoff J.F."/>
            <person name="Rahn T."/>
            <person name="Kunzel S."/>
            <person name="Keller A."/>
            <person name="Neulinger S.C."/>
        </authorList>
    </citation>
    <scope>NUCLEOTIDE SEQUENCE</scope>
    <source>
        <strain evidence="6">DSM 11080</strain>
    </source>
</reference>
<dbReference type="Gene3D" id="3.40.50.700">
    <property type="entry name" value="NADH:ubiquinone oxidoreductase-like, 20kDa subunit"/>
    <property type="match status" value="1"/>
</dbReference>
<keyword evidence="3" id="KW-0479">Metal-binding</keyword>
<evidence type="ECO:0000256" key="1">
    <source>
        <dbReference type="ARBA" id="ARBA00001927"/>
    </source>
</evidence>
<evidence type="ECO:0000256" key="4">
    <source>
        <dbReference type="SAM" id="MobiDB-lite"/>
    </source>
</evidence>
<reference evidence="6" key="1">
    <citation type="submission" date="2017-08" db="EMBL/GenBank/DDBJ databases">
        <authorList>
            <person name="Imhoff J.F."/>
            <person name="Rahn T."/>
            <person name="Kuenzel S."/>
            <person name="Neulinger S.C."/>
        </authorList>
    </citation>
    <scope>NUCLEOTIDE SEQUENCE</scope>
    <source>
        <strain evidence="6">DSM 11080</strain>
    </source>
</reference>
<keyword evidence="3" id="KW-0003">3Fe-4S</keyword>
<comment type="cofactor">
    <cofactor evidence="1">
        <name>[3Fe-4S] cluster</name>
        <dbReference type="ChEBI" id="CHEBI:21137"/>
    </cofactor>
</comment>
<accession>A0AAJ0U272</accession>
<feature type="domain" description="NADH:ubiquinone oxidoreductase-like 20kDa subunit" evidence="5">
    <location>
        <begin position="42"/>
        <end position="189"/>
    </location>
</feature>
<dbReference type="SUPFAM" id="SSF56770">
    <property type="entry name" value="HydA/Nqo6-like"/>
    <property type="match status" value="1"/>
</dbReference>
<feature type="region of interest" description="Disordered" evidence="4">
    <location>
        <begin position="1"/>
        <end position="24"/>
    </location>
</feature>
<dbReference type="InterPro" id="IPR051349">
    <property type="entry name" value="Hydrogenase_assoc-protein"/>
</dbReference>
<dbReference type="Proteomes" id="UP001296776">
    <property type="component" value="Unassembled WGS sequence"/>
</dbReference>
<dbReference type="GO" id="GO:0016491">
    <property type="term" value="F:oxidoreductase activity"/>
    <property type="evidence" value="ECO:0007669"/>
    <property type="project" value="UniProtKB-KW"/>
</dbReference>
<keyword evidence="2" id="KW-0560">Oxidoreductase</keyword>
<dbReference type="PANTHER" id="PTHR42845:SF1">
    <property type="entry name" value="HYDROGENASE SMALL SUBUNIT"/>
    <property type="match status" value="1"/>
</dbReference>
<evidence type="ECO:0000256" key="2">
    <source>
        <dbReference type="ARBA" id="ARBA00023002"/>
    </source>
</evidence>
<organism evidence="6 7">
    <name type="scientific">Halochromatium glycolicum</name>
    <dbReference type="NCBI Taxonomy" id="85075"/>
    <lineage>
        <taxon>Bacteria</taxon>
        <taxon>Pseudomonadati</taxon>
        <taxon>Pseudomonadota</taxon>
        <taxon>Gammaproteobacteria</taxon>
        <taxon>Chromatiales</taxon>
        <taxon>Chromatiaceae</taxon>
        <taxon>Halochromatium</taxon>
    </lineage>
</organism>
<protein>
    <submittedName>
        <fullName evidence="6">NADP oxidoreductase</fullName>
    </submittedName>
</protein>